<keyword evidence="3" id="KW-1185">Reference proteome</keyword>
<dbReference type="EMBL" id="KZ805311">
    <property type="protein sequence ID" value="PVI05895.1"/>
    <property type="molecule type" value="Genomic_DNA"/>
</dbReference>
<dbReference type="Proteomes" id="UP000244855">
    <property type="component" value="Unassembled WGS sequence"/>
</dbReference>
<evidence type="ECO:0000313" key="3">
    <source>
        <dbReference type="Proteomes" id="UP000244855"/>
    </source>
</evidence>
<gene>
    <name evidence="2" type="ORF">DM02DRAFT_682847</name>
</gene>
<feature type="region of interest" description="Disordered" evidence="1">
    <location>
        <begin position="126"/>
        <end position="191"/>
    </location>
</feature>
<feature type="region of interest" description="Disordered" evidence="1">
    <location>
        <begin position="63"/>
        <end position="91"/>
    </location>
</feature>
<evidence type="ECO:0000256" key="1">
    <source>
        <dbReference type="SAM" id="MobiDB-lite"/>
    </source>
</evidence>
<feature type="compositionally biased region" description="Polar residues" evidence="1">
    <location>
        <begin position="134"/>
        <end position="146"/>
    </location>
</feature>
<feature type="region of interest" description="Disordered" evidence="1">
    <location>
        <begin position="1"/>
        <end position="23"/>
    </location>
</feature>
<reference evidence="2 3" key="1">
    <citation type="journal article" date="2018" name="Sci. Rep.">
        <title>Comparative genomics provides insights into the lifestyle and reveals functional heterogeneity of dark septate endophytic fungi.</title>
        <authorList>
            <person name="Knapp D.G."/>
            <person name="Nemeth J.B."/>
            <person name="Barry K."/>
            <person name="Hainaut M."/>
            <person name="Henrissat B."/>
            <person name="Johnson J."/>
            <person name="Kuo A."/>
            <person name="Lim J.H.P."/>
            <person name="Lipzen A."/>
            <person name="Nolan M."/>
            <person name="Ohm R.A."/>
            <person name="Tamas L."/>
            <person name="Grigoriev I.V."/>
            <person name="Spatafora J.W."/>
            <person name="Nagy L.G."/>
            <person name="Kovacs G.M."/>
        </authorList>
    </citation>
    <scope>NUCLEOTIDE SEQUENCE [LARGE SCALE GENOMIC DNA]</scope>
    <source>
        <strain evidence="2 3">DSE2036</strain>
    </source>
</reference>
<evidence type="ECO:0000313" key="2">
    <source>
        <dbReference type="EMBL" id="PVI05895.1"/>
    </source>
</evidence>
<protein>
    <submittedName>
        <fullName evidence="2">Uncharacterized protein</fullName>
    </submittedName>
</protein>
<feature type="compositionally biased region" description="Basic and acidic residues" evidence="1">
    <location>
        <begin position="153"/>
        <end position="170"/>
    </location>
</feature>
<proteinExistence type="predicted"/>
<feature type="compositionally biased region" description="Basic and acidic residues" evidence="1">
    <location>
        <begin position="178"/>
        <end position="191"/>
    </location>
</feature>
<feature type="compositionally biased region" description="Polar residues" evidence="1">
    <location>
        <begin position="1"/>
        <end position="18"/>
    </location>
</feature>
<sequence length="213" mass="23389">MPSNTTAAQSTNHKTNNPNEKHVHFDPAITVLEFGRDPKQANTYRVNALKREEAIMQANNNTSTFKFGRSNPDTADSTSTQRSKNAFRRARYAPNGELISLKGAPSNDATSRLSFTDAYRREKYSSNGEYVGGSSVQSPATTNKNAPMTFGDAFRRARYSEHGDYPDHPAVRMNVSNGKEDKERKEGGSGLKKAVDDAFDVVKAHIRGKNGGA</sequence>
<feature type="compositionally biased region" description="Polar residues" evidence="1">
    <location>
        <begin position="63"/>
        <end position="84"/>
    </location>
</feature>
<name>A0A2V1E9H9_9PLEO</name>
<organism evidence="2 3">
    <name type="scientific">Periconia macrospinosa</name>
    <dbReference type="NCBI Taxonomy" id="97972"/>
    <lineage>
        <taxon>Eukaryota</taxon>
        <taxon>Fungi</taxon>
        <taxon>Dikarya</taxon>
        <taxon>Ascomycota</taxon>
        <taxon>Pezizomycotina</taxon>
        <taxon>Dothideomycetes</taxon>
        <taxon>Pleosporomycetidae</taxon>
        <taxon>Pleosporales</taxon>
        <taxon>Massarineae</taxon>
        <taxon>Periconiaceae</taxon>
        <taxon>Periconia</taxon>
    </lineage>
</organism>
<dbReference type="AlphaFoldDB" id="A0A2V1E9H9"/>
<accession>A0A2V1E9H9</accession>